<accession>A0A1I7T894</accession>
<sequence>MILMRTIERVFEIYYHTIFQMPRSIIDLSFRPERQVAPFVHQTVLRQQMTVVNMGVPENPPPAGIRRRLKNAWAWLKEVIIN</sequence>
<dbReference type="Proteomes" id="UP000095282">
    <property type="component" value="Unplaced"/>
</dbReference>
<protein>
    <submittedName>
        <fullName evidence="2">Transcriptional regulator</fullName>
    </submittedName>
</protein>
<evidence type="ECO:0000313" key="1">
    <source>
        <dbReference type="Proteomes" id="UP000095282"/>
    </source>
</evidence>
<name>A0A1I7T894_9PELO</name>
<evidence type="ECO:0000313" key="2">
    <source>
        <dbReference type="WBParaSite" id="Csp11.Scaffold540.g3382.t2"/>
    </source>
</evidence>
<reference evidence="2" key="1">
    <citation type="submission" date="2016-11" db="UniProtKB">
        <authorList>
            <consortium name="WormBaseParasite"/>
        </authorList>
    </citation>
    <scope>IDENTIFICATION</scope>
</reference>
<organism evidence="1 2">
    <name type="scientific">Caenorhabditis tropicalis</name>
    <dbReference type="NCBI Taxonomy" id="1561998"/>
    <lineage>
        <taxon>Eukaryota</taxon>
        <taxon>Metazoa</taxon>
        <taxon>Ecdysozoa</taxon>
        <taxon>Nematoda</taxon>
        <taxon>Chromadorea</taxon>
        <taxon>Rhabditida</taxon>
        <taxon>Rhabditina</taxon>
        <taxon>Rhabditomorpha</taxon>
        <taxon>Rhabditoidea</taxon>
        <taxon>Rhabditidae</taxon>
        <taxon>Peloderinae</taxon>
        <taxon>Caenorhabditis</taxon>
    </lineage>
</organism>
<dbReference type="WBParaSite" id="Csp11.Scaffold540.g3382.t2">
    <property type="protein sequence ID" value="Csp11.Scaffold540.g3382.t2"/>
    <property type="gene ID" value="Csp11.Scaffold540.g3382"/>
</dbReference>
<keyword evidence="1" id="KW-1185">Reference proteome</keyword>
<proteinExistence type="predicted"/>
<dbReference type="AlphaFoldDB" id="A0A1I7T894"/>